<dbReference type="Proteomes" id="UP000249590">
    <property type="component" value="Unassembled WGS sequence"/>
</dbReference>
<sequence>MAVSGGVDSMTLATLAHRRLAVRPRMVHATSPAVPSEARGRVERHAGAEGWWLEVIDAGEFADPDYRANPVNRCYFCKSRLYGSIDAVIRAAGGGLVASGTNQDDLGDFRPGLAAAEERGVRHPFVEAGIGKAAIRGLAHAHGLDFADLPAQPCLSSRVETGLAIQPADLAFVDALEQRLRGAAPDGRAIRVRLRHGGVAVETDCGEALWGRLGAIAEAACAGAGRPFLGVERYRMGSAFLKGPL</sequence>
<dbReference type="GO" id="GO:0016787">
    <property type="term" value="F:hydrolase activity"/>
    <property type="evidence" value="ECO:0007669"/>
    <property type="project" value="UniProtKB-KW"/>
</dbReference>
<dbReference type="InterPro" id="IPR052188">
    <property type="entry name" value="Ni-pincer_cofactor_biosynth"/>
</dbReference>
<comment type="caution">
    <text evidence="2">The sequence shown here is derived from an EMBL/GenBank/DDBJ whole genome shotgun (WGS) entry which is preliminary data.</text>
</comment>
<dbReference type="EMBL" id="QHHQ01000001">
    <property type="protein sequence ID" value="RAI04554.1"/>
    <property type="molecule type" value="Genomic_DNA"/>
</dbReference>
<gene>
    <name evidence="2" type="ORF">DLJ53_06410</name>
</gene>
<accession>A0A8B2P3L8</accession>
<protein>
    <submittedName>
        <fullName evidence="2">Adenine nucleotide alpha hydrolase</fullName>
    </submittedName>
</protein>
<dbReference type="GO" id="GO:0016783">
    <property type="term" value="F:sulfurtransferase activity"/>
    <property type="evidence" value="ECO:0007669"/>
    <property type="project" value="InterPro"/>
</dbReference>
<dbReference type="PIRSF" id="PIRSF006661">
    <property type="entry name" value="PP-lp_UCP006661"/>
    <property type="match status" value="1"/>
</dbReference>
<dbReference type="InterPro" id="IPR014729">
    <property type="entry name" value="Rossmann-like_a/b/a_fold"/>
</dbReference>
<dbReference type="PANTHER" id="PTHR43169:SF2">
    <property type="entry name" value="NAD_GMP SYNTHASE DOMAIN-CONTAINING PROTEIN"/>
    <property type="match status" value="1"/>
</dbReference>
<organism evidence="2 3">
    <name type="scientific">Acuticoccus sediminis</name>
    <dbReference type="NCBI Taxonomy" id="2184697"/>
    <lineage>
        <taxon>Bacteria</taxon>
        <taxon>Pseudomonadati</taxon>
        <taxon>Pseudomonadota</taxon>
        <taxon>Alphaproteobacteria</taxon>
        <taxon>Hyphomicrobiales</taxon>
        <taxon>Amorphaceae</taxon>
        <taxon>Acuticoccus</taxon>
    </lineage>
</organism>
<evidence type="ECO:0000313" key="2">
    <source>
        <dbReference type="EMBL" id="RAI04554.1"/>
    </source>
</evidence>
<reference evidence="2 3" key="1">
    <citation type="submission" date="2018-05" db="EMBL/GenBank/DDBJ databases">
        <title>Acuticoccus sediminis sp. nov., isolated from deep-sea sediment of Indian Ocean.</title>
        <authorList>
            <person name="Liu X."/>
            <person name="Lai Q."/>
            <person name="Du Y."/>
            <person name="Sun F."/>
            <person name="Zhang X."/>
            <person name="Wang S."/>
            <person name="Shao Z."/>
        </authorList>
    </citation>
    <scope>NUCLEOTIDE SEQUENCE [LARGE SCALE GENOMIC DNA]</scope>
    <source>
        <strain evidence="2 3">PTG4-2</strain>
    </source>
</reference>
<keyword evidence="3" id="KW-1185">Reference proteome</keyword>
<name>A0A8B2P3L8_9HYPH</name>
<dbReference type="PANTHER" id="PTHR43169">
    <property type="entry name" value="EXSB FAMILY PROTEIN"/>
    <property type="match status" value="1"/>
</dbReference>
<evidence type="ECO:0000256" key="1">
    <source>
        <dbReference type="PIRSR" id="PIRSR006661-1"/>
    </source>
</evidence>
<keyword evidence="2" id="KW-0378">Hydrolase</keyword>
<dbReference type="InterPro" id="IPR005232">
    <property type="entry name" value="LarE"/>
</dbReference>
<feature type="active site" description="Nucleophile and sulfur donor" evidence="1">
    <location>
        <position position="154"/>
    </location>
</feature>
<dbReference type="AlphaFoldDB" id="A0A8B2P3L8"/>
<dbReference type="SUPFAM" id="SSF52402">
    <property type="entry name" value="Adenine nucleotide alpha hydrolases-like"/>
    <property type="match status" value="1"/>
</dbReference>
<evidence type="ECO:0000313" key="3">
    <source>
        <dbReference type="Proteomes" id="UP000249590"/>
    </source>
</evidence>
<dbReference type="Gene3D" id="3.40.50.620">
    <property type="entry name" value="HUPs"/>
    <property type="match status" value="1"/>
</dbReference>
<proteinExistence type="predicted"/>
<dbReference type="OrthoDB" id="9776919at2"/>